<protein>
    <recommendedName>
        <fullName evidence="4">RxLR-like protein</fullName>
    </recommendedName>
</protein>
<proteinExistence type="predicted"/>
<reference evidence="3" key="1">
    <citation type="submission" date="2014-09" db="EMBL/GenBank/DDBJ databases">
        <authorList>
            <person name="Sharma Rahul"/>
            <person name="Thines Marco"/>
        </authorList>
    </citation>
    <scope>NUCLEOTIDE SEQUENCE [LARGE SCALE GENOMIC DNA]</scope>
</reference>
<evidence type="ECO:0000256" key="1">
    <source>
        <dbReference type="SAM" id="SignalP"/>
    </source>
</evidence>
<organism evidence="2 3">
    <name type="scientific">Plasmopara halstedii</name>
    <name type="common">Downy mildew of sunflower</name>
    <dbReference type="NCBI Taxonomy" id="4781"/>
    <lineage>
        <taxon>Eukaryota</taxon>
        <taxon>Sar</taxon>
        <taxon>Stramenopiles</taxon>
        <taxon>Oomycota</taxon>
        <taxon>Peronosporomycetes</taxon>
        <taxon>Peronosporales</taxon>
        <taxon>Peronosporaceae</taxon>
        <taxon>Plasmopara</taxon>
    </lineage>
</organism>
<keyword evidence="1" id="KW-0732">Signal</keyword>
<evidence type="ECO:0008006" key="4">
    <source>
        <dbReference type="Google" id="ProtNLM"/>
    </source>
</evidence>
<dbReference type="RefSeq" id="XP_024586532.1">
    <property type="nucleotide sequence ID" value="XM_024721432.1"/>
</dbReference>
<feature type="signal peptide" evidence="1">
    <location>
        <begin position="1"/>
        <end position="22"/>
    </location>
</feature>
<dbReference type="Proteomes" id="UP000054928">
    <property type="component" value="Unassembled WGS sequence"/>
</dbReference>
<evidence type="ECO:0000313" key="3">
    <source>
        <dbReference type="Proteomes" id="UP000054928"/>
    </source>
</evidence>
<dbReference type="EMBL" id="CCYD01003101">
    <property type="protein sequence ID" value="CEG50163.1"/>
    <property type="molecule type" value="Genomic_DNA"/>
</dbReference>
<sequence>MLSSRCSLWVTIVATHTSILQCAYTIAPDKWLAITTSDSLHAKRVVVPS</sequence>
<accession>A0A0N7L8K9</accession>
<dbReference type="GeneID" id="36402943"/>
<dbReference type="AlphaFoldDB" id="A0A0N7L8K9"/>
<evidence type="ECO:0000313" key="2">
    <source>
        <dbReference type="EMBL" id="CEG50163.1"/>
    </source>
</evidence>
<keyword evidence="3" id="KW-1185">Reference proteome</keyword>
<feature type="chain" id="PRO_5006015142" description="RxLR-like protein" evidence="1">
    <location>
        <begin position="23"/>
        <end position="49"/>
    </location>
</feature>
<name>A0A0N7L8K9_PLAHL</name>